<feature type="region of interest" description="Disordered" evidence="3">
    <location>
        <begin position="276"/>
        <end position="656"/>
    </location>
</feature>
<dbReference type="SUPFAM" id="SSF48065">
    <property type="entry name" value="DBL homology domain (DH-domain)"/>
    <property type="match status" value="1"/>
</dbReference>
<dbReference type="SMART" id="SM00325">
    <property type="entry name" value="RhoGEF"/>
    <property type="match status" value="1"/>
</dbReference>
<dbReference type="InterPro" id="IPR047270">
    <property type="entry name" value="PH_ephexin"/>
</dbReference>
<feature type="compositionally biased region" description="Basic and acidic residues" evidence="3">
    <location>
        <begin position="135"/>
        <end position="157"/>
    </location>
</feature>
<dbReference type="Pfam" id="PF00018">
    <property type="entry name" value="SH3_1"/>
    <property type="match status" value="1"/>
</dbReference>
<dbReference type="InterPro" id="IPR035899">
    <property type="entry name" value="DBL_dom_sf"/>
</dbReference>
<evidence type="ECO:0000259" key="5">
    <source>
        <dbReference type="PROSITE" id="PS50003"/>
    </source>
</evidence>
<evidence type="ECO:0008006" key="9">
    <source>
        <dbReference type="Google" id="ProtNLM"/>
    </source>
</evidence>
<keyword evidence="8" id="KW-1185">Reference proteome</keyword>
<dbReference type="Proteomes" id="UP001352852">
    <property type="component" value="Unassembled WGS sequence"/>
</dbReference>
<gene>
    <name evidence="7" type="ORF">CHARACLAT_004743</name>
</gene>
<feature type="compositionally biased region" description="Acidic residues" evidence="3">
    <location>
        <begin position="988"/>
        <end position="1002"/>
    </location>
</feature>
<dbReference type="PROSITE" id="PS50002">
    <property type="entry name" value="SH3"/>
    <property type="match status" value="1"/>
</dbReference>
<dbReference type="Gene3D" id="1.20.900.10">
    <property type="entry name" value="Dbl homology (DH) domain"/>
    <property type="match status" value="1"/>
</dbReference>
<dbReference type="InterPro" id="IPR001849">
    <property type="entry name" value="PH_domain"/>
</dbReference>
<feature type="compositionally biased region" description="Basic and acidic residues" evidence="3">
    <location>
        <begin position="1"/>
        <end position="13"/>
    </location>
</feature>
<dbReference type="InterPro" id="IPR047271">
    <property type="entry name" value="Ephexin-like"/>
</dbReference>
<dbReference type="InterPro" id="IPR011993">
    <property type="entry name" value="PH-like_dom_sf"/>
</dbReference>
<feature type="compositionally biased region" description="Basic and acidic residues" evidence="3">
    <location>
        <begin position="460"/>
        <end position="474"/>
    </location>
</feature>
<feature type="region of interest" description="Disordered" evidence="3">
    <location>
        <begin position="1068"/>
        <end position="1100"/>
    </location>
</feature>
<feature type="compositionally biased region" description="Basic and acidic residues" evidence="3">
    <location>
        <begin position="610"/>
        <end position="620"/>
    </location>
</feature>
<organism evidence="7 8">
    <name type="scientific">Characodon lateralis</name>
    <dbReference type="NCBI Taxonomy" id="208331"/>
    <lineage>
        <taxon>Eukaryota</taxon>
        <taxon>Metazoa</taxon>
        <taxon>Chordata</taxon>
        <taxon>Craniata</taxon>
        <taxon>Vertebrata</taxon>
        <taxon>Euteleostomi</taxon>
        <taxon>Actinopterygii</taxon>
        <taxon>Neopterygii</taxon>
        <taxon>Teleostei</taxon>
        <taxon>Neoteleostei</taxon>
        <taxon>Acanthomorphata</taxon>
        <taxon>Ovalentaria</taxon>
        <taxon>Atherinomorphae</taxon>
        <taxon>Cyprinodontiformes</taxon>
        <taxon>Goodeidae</taxon>
        <taxon>Characodon</taxon>
    </lineage>
</organism>
<feature type="compositionally biased region" description="Basic and acidic residues" evidence="3">
    <location>
        <begin position="743"/>
        <end position="762"/>
    </location>
</feature>
<name>A0ABU7DYR6_9TELE</name>
<feature type="domain" description="DH" evidence="6">
    <location>
        <begin position="1159"/>
        <end position="1343"/>
    </location>
</feature>
<dbReference type="InterPro" id="IPR036028">
    <property type="entry name" value="SH3-like_dom_sf"/>
</dbReference>
<feature type="domain" description="PH" evidence="5">
    <location>
        <begin position="1376"/>
        <end position="1477"/>
    </location>
</feature>
<feature type="compositionally biased region" description="Basic and acidic residues" evidence="3">
    <location>
        <begin position="179"/>
        <end position="262"/>
    </location>
</feature>
<dbReference type="EMBL" id="JAHUTJ010041210">
    <property type="protein sequence ID" value="MED6279830.1"/>
    <property type="molecule type" value="Genomic_DNA"/>
</dbReference>
<feature type="compositionally biased region" description="Basic and acidic residues" evidence="3">
    <location>
        <begin position="362"/>
        <end position="435"/>
    </location>
</feature>
<dbReference type="InterPro" id="IPR001331">
    <property type="entry name" value="GDS_CDC24_CS"/>
</dbReference>
<dbReference type="SMART" id="SM00326">
    <property type="entry name" value="SH3"/>
    <property type="match status" value="1"/>
</dbReference>
<evidence type="ECO:0000256" key="3">
    <source>
        <dbReference type="SAM" id="MobiDB-lite"/>
    </source>
</evidence>
<feature type="region of interest" description="Disordered" evidence="3">
    <location>
        <begin position="854"/>
        <end position="880"/>
    </location>
</feature>
<dbReference type="Pfam" id="PF00621">
    <property type="entry name" value="RhoGEF"/>
    <property type="match status" value="1"/>
</dbReference>
<dbReference type="InterPro" id="IPR001452">
    <property type="entry name" value="SH3_domain"/>
</dbReference>
<dbReference type="SUPFAM" id="SSF50044">
    <property type="entry name" value="SH3-domain"/>
    <property type="match status" value="1"/>
</dbReference>
<evidence type="ECO:0000256" key="1">
    <source>
        <dbReference type="ARBA" id="ARBA00022443"/>
    </source>
</evidence>
<feature type="compositionally biased region" description="Polar residues" evidence="3">
    <location>
        <begin position="167"/>
        <end position="178"/>
    </location>
</feature>
<sequence length="1567" mass="182257">MGRTRAIERDAGKNGKNYRPTRPLGFYQSLRHAKEVYFLCFVKKRVGQKRGEVSEPVFVLFSRRTDHISLRHTFSLTTMNKLLSAGKYSRDKSPLLGMRGIFHQDNNQNKNRREETETKKTRDKMRDGEMAGPERLLDRAPCLREGESEWRDGEQRQAHGRGKHNRPLSTAERTQTEQVVEKGKKKGDTFPRERKGDRDPGRRVMEEEGKEMRQRGRPRRELMDYGEMERRCQERERVETQSRAIEERRRPPEDIRTQKRERYKVSGVEFQERRVEVDDSWDRRDRDAGGKKETFRAVMDMRESERYSPQKRPEREMYTDRRERTPRRDARSEDVDVKELERRERIRDRGGEDGISFTRSGEYFKSRMLQERDRVGYQERYREERYRDGRMEVRLAEREREGQREIGSHGRRDDDRYRNERRDRERKKRQEDGRAGRRNRSLSDSSPRVPPRGQSSEGDSGMRYKRDCERDQRQDGSVAKELQIDPGQAGEKSQRKLAKSERLDREEPPSCGSDKSQMWLEPHRGKTRPRQKEGRRVDKWDIKSQAEGERNALRLQGDLDQSNITQSRERQLERREQREDSEGLSVDGEEDDETFIEGKEQLSDSGGSLGEERSRRRDLQGEDLLNNTRESGTEEEGSSDSGGGGGSDSIWYPDRDKMLFTEDSNVILSSGRDDADDMEQNCRKREKFCKSWILNKKEESIEINEEVINPEQQGREKKFIFCVVGQTPSRSETSEVSLSQDEENGRLETDDPNIENHHRSSDEDTGNPQHDLTQTPSRRDEQLFLDSQGTGNGYSTPRGEDFTSGNPTEGGFGYGAPLDLQDKEVEEIMKKEPLPNDLAAKKIDFQTERLLKQWRENKRKGDQTSGIPTNSCAYLPPRSSSEQIQPFLDEINTEAMSPEEVEAIRIRKSRTWSDSKVTQWRSKAPHLKWATTVVREILGHSGEQTEDEPNLELEENQCAMQAENNKHQEEAEHKSVNVPVVTLTTDDQQSEPEQEEEEEDYDLDYKDDNDIRSKSWGEVDLKNVLNSLGRQSRKSSIYNRPQLYQQYNEEKQNFEILRQSRSDNLSVCEVNSRSPLPSPQPARRPLPPLPSVPHPHSLSLSGSVNCAQTLPLPEQSKSERRASSPSLCLSLTQSSLLWRDLPAVRNSPKLEKLTEDQRRLQEVRFEVVTSEASYSRSLDIVVEHFVKCKELEKLLTTQDKNWLFSRLTEVRVISHRFLAKLEERVESDVAHFTVCDIIAQQCQRFKKVYVPYLTNQSYQDATYQRLMNDNPNFKRIVESLEKSSVCQRLPLRSFLVLPFQRITRIKLLVQNILKRTTPGTVEAENTIKALRRLEKIIQESNDSIAEMKTIESLVSLSGKVEFVECKTLPLISQKRRLVREGPVTELMDFSLKQTERTIYLHLFNDHLLVSLQKEGGRFTVIDHCPVNELRTEDFRVKLLTLQKNSFRLHMSQRSLLLRTETQSDKQRWLSSLSRTHPVVDFSAAEKKAQMQCIRAYVAQQPDELSVEKADVILVHQDSADNWLEGTRLSDLHFGWVPKSHLKVISNDIIKKRNLSDALTLTKATAAF</sequence>
<keyword evidence="1 2" id="KW-0728">SH3 domain</keyword>
<evidence type="ECO:0000259" key="6">
    <source>
        <dbReference type="PROSITE" id="PS50010"/>
    </source>
</evidence>
<evidence type="ECO:0000313" key="8">
    <source>
        <dbReference type="Proteomes" id="UP001352852"/>
    </source>
</evidence>
<feature type="compositionally biased region" description="Basic and acidic residues" evidence="3">
    <location>
        <begin position="492"/>
        <end position="508"/>
    </location>
</feature>
<feature type="compositionally biased region" description="Polar residues" evidence="3">
    <location>
        <begin position="863"/>
        <end position="880"/>
    </location>
</feature>
<feature type="compositionally biased region" description="Basic and acidic residues" evidence="3">
    <location>
        <begin position="567"/>
        <end position="581"/>
    </location>
</feature>
<dbReference type="PROSITE" id="PS00741">
    <property type="entry name" value="DH_1"/>
    <property type="match status" value="1"/>
</dbReference>
<evidence type="ECO:0000313" key="7">
    <source>
        <dbReference type="EMBL" id="MED6279830.1"/>
    </source>
</evidence>
<evidence type="ECO:0000256" key="2">
    <source>
        <dbReference type="PROSITE-ProRule" id="PRU00192"/>
    </source>
</evidence>
<dbReference type="PROSITE" id="PS50003">
    <property type="entry name" value="PH_DOMAIN"/>
    <property type="match status" value="1"/>
</dbReference>
<feature type="region of interest" description="Disordered" evidence="3">
    <location>
        <begin position="726"/>
        <end position="817"/>
    </location>
</feature>
<feature type="compositionally biased region" description="Polar residues" evidence="3">
    <location>
        <begin position="766"/>
        <end position="776"/>
    </location>
</feature>
<feature type="compositionally biased region" description="Basic and acidic residues" evidence="3">
    <location>
        <begin position="276"/>
        <end position="352"/>
    </location>
</feature>
<feature type="compositionally biased region" description="Polar residues" evidence="3">
    <location>
        <begin position="726"/>
        <end position="739"/>
    </location>
</feature>
<feature type="region of interest" description="Disordered" evidence="3">
    <location>
        <begin position="101"/>
        <end position="262"/>
    </location>
</feature>
<feature type="region of interest" description="Disordered" evidence="3">
    <location>
        <begin position="1"/>
        <end position="20"/>
    </location>
</feature>
<protein>
    <recommendedName>
        <fullName evidence="9">Rho guanine nucleotide exchange factor 5</fullName>
    </recommendedName>
</protein>
<dbReference type="SUPFAM" id="SSF50729">
    <property type="entry name" value="PH domain-like"/>
    <property type="match status" value="1"/>
</dbReference>
<feature type="region of interest" description="Disordered" evidence="3">
    <location>
        <begin position="964"/>
        <end position="1008"/>
    </location>
</feature>
<accession>A0ABU7DYR6</accession>
<feature type="compositionally biased region" description="Basic and acidic residues" evidence="3">
    <location>
        <begin position="530"/>
        <end position="552"/>
    </location>
</feature>
<dbReference type="PANTHER" id="PTHR12845">
    <property type="entry name" value="GUANINE NUCLEOTIDE EXCHANGE FACTOR"/>
    <property type="match status" value="1"/>
</dbReference>
<dbReference type="CDD" id="cd01221">
    <property type="entry name" value="PH_ephexin"/>
    <property type="match status" value="1"/>
</dbReference>
<feature type="domain" description="SH3" evidence="4">
    <location>
        <begin position="1485"/>
        <end position="1546"/>
    </location>
</feature>
<dbReference type="PROSITE" id="PS50010">
    <property type="entry name" value="DH_2"/>
    <property type="match status" value="1"/>
</dbReference>
<feature type="compositionally biased region" description="Polar residues" evidence="3">
    <location>
        <begin position="785"/>
        <end position="795"/>
    </location>
</feature>
<feature type="compositionally biased region" description="Basic and acidic residues" evidence="3">
    <location>
        <begin position="111"/>
        <end position="129"/>
    </location>
</feature>
<dbReference type="CDD" id="cd00160">
    <property type="entry name" value="RhoGEF"/>
    <property type="match status" value="1"/>
</dbReference>
<comment type="caution">
    <text evidence="7">The sequence shown here is derived from an EMBL/GenBank/DDBJ whole genome shotgun (WGS) entry which is preliminary data.</text>
</comment>
<dbReference type="Gene3D" id="2.30.30.40">
    <property type="entry name" value="SH3 Domains"/>
    <property type="match status" value="1"/>
</dbReference>
<dbReference type="PANTHER" id="PTHR12845:SF2">
    <property type="entry name" value="DH DOMAIN-CONTAINING PROTEIN-RELATED"/>
    <property type="match status" value="1"/>
</dbReference>
<feature type="compositionally biased region" description="Basic and acidic residues" evidence="3">
    <location>
        <begin position="964"/>
        <end position="975"/>
    </location>
</feature>
<evidence type="ECO:0000259" key="4">
    <source>
        <dbReference type="PROSITE" id="PS50002"/>
    </source>
</evidence>
<dbReference type="SMART" id="SM00233">
    <property type="entry name" value="PH"/>
    <property type="match status" value="1"/>
</dbReference>
<proteinExistence type="predicted"/>
<dbReference type="InterPro" id="IPR000219">
    <property type="entry name" value="DH_dom"/>
</dbReference>
<feature type="compositionally biased region" description="Pro residues" evidence="3">
    <location>
        <begin position="1076"/>
        <end position="1093"/>
    </location>
</feature>
<dbReference type="Gene3D" id="2.30.29.30">
    <property type="entry name" value="Pleckstrin-homology domain (PH domain)/Phosphotyrosine-binding domain (PTB)"/>
    <property type="match status" value="1"/>
</dbReference>
<reference evidence="7 8" key="1">
    <citation type="submission" date="2021-06" db="EMBL/GenBank/DDBJ databases">
        <authorList>
            <person name="Palmer J.M."/>
        </authorList>
    </citation>
    <scope>NUCLEOTIDE SEQUENCE [LARGE SCALE GENOMIC DNA]</scope>
    <source>
        <strain evidence="7 8">CL_MEX2019</strain>
        <tissue evidence="7">Muscle</tissue>
    </source>
</reference>